<proteinExistence type="predicted"/>
<reference evidence="1" key="1">
    <citation type="submission" date="2022-04" db="EMBL/GenBank/DDBJ databases">
        <title>Genome of the entomopathogenic fungus Entomophthora muscae.</title>
        <authorList>
            <person name="Elya C."/>
            <person name="Lovett B.R."/>
            <person name="Lee E."/>
            <person name="Macias A.M."/>
            <person name="Hajek A.E."/>
            <person name="De Bivort B.L."/>
            <person name="Kasson M.T."/>
            <person name="De Fine Licht H.H."/>
            <person name="Stajich J.E."/>
        </authorList>
    </citation>
    <scope>NUCLEOTIDE SEQUENCE</scope>
    <source>
        <strain evidence="1">Berkeley</strain>
    </source>
</reference>
<gene>
    <name evidence="1" type="ORF">DSO57_1023300</name>
</gene>
<evidence type="ECO:0000313" key="1">
    <source>
        <dbReference type="EMBL" id="KAJ9068967.1"/>
    </source>
</evidence>
<dbReference type="Proteomes" id="UP001165960">
    <property type="component" value="Unassembled WGS sequence"/>
</dbReference>
<keyword evidence="2" id="KW-1185">Reference proteome</keyword>
<name>A0ACC2T333_9FUNG</name>
<protein>
    <submittedName>
        <fullName evidence="1">Uncharacterized protein</fullName>
    </submittedName>
</protein>
<organism evidence="1 2">
    <name type="scientific">Entomophthora muscae</name>
    <dbReference type="NCBI Taxonomy" id="34485"/>
    <lineage>
        <taxon>Eukaryota</taxon>
        <taxon>Fungi</taxon>
        <taxon>Fungi incertae sedis</taxon>
        <taxon>Zoopagomycota</taxon>
        <taxon>Entomophthoromycotina</taxon>
        <taxon>Entomophthoromycetes</taxon>
        <taxon>Entomophthorales</taxon>
        <taxon>Entomophthoraceae</taxon>
        <taxon>Entomophthora</taxon>
    </lineage>
</organism>
<sequence length="89" mass="9439">MNCQVKKPGISKSVPEYLAAWQQALAAAPKAVTNGNAMLLTLFINGLKSHICKWVPVGCCISIDDCYKAIVVANNQDSMGFCSTSDASS</sequence>
<accession>A0ACC2T333</accession>
<comment type="caution">
    <text evidence="1">The sequence shown here is derived from an EMBL/GenBank/DDBJ whole genome shotgun (WGS) entry which is preliminary data.</text>
</comment>
<evidence type="ECO:0000313" key="2">
    <source>
        <dbReference type="Proteomes" id="UP001165960"/>
    </source>
</evidence>
<dbReference type="EMBL" id="QTSX02003671">
    <property type="protein sequence ID" value="KAJ9068967.1"/>
    <property type="molecule type" value="Genomic_DNA"/>
</dbReference>